<reference evidence="3 4" key="1">
    <citation type="submission" date="2019-02" db="EMBL/GenBank/DDBJ databases">
        <authorList>
            <person name="Manzano-Marin A."/>
            <person name="Manzano-Marin A."/>
        </authorList>
    </citation>
    <scope>NUCLEOTIDE SEQUENCE [LARGE SCALE GENOMIC DNA]</scope>
    <source>
        <strain evidence="3 4">ErCicurtihirsuta</strain>
    </source>
</reference>
<keyword evidence="1" id="KW-0520">NAD</keyword>
<name>A0A451CZ42_9GAMM</name>
<evidence type="ECO:0000256" key="1">
    <source>
        <dbReference type="ARBA" id="ARBA00023027"/>
    </source>
</evidence>
<dbReference type="SUPFAM" id="SSF51735">
    <property type="entry name" value="NAD(P)-binding Rossmann-fold domains"/>
    <property type="match status" value="1"/>
</dbReference>
<dbReference type="PRINTS" id="PR01713">
    <property type="entry name" value="NUCEPIMERASE"/>
</dbReference>
<sequence>MRFLVTGAAGFIGMHVTQSLLSIGHEVVGIDNLNNYHNDMTLKIDRLSTIRNSDNFTFIKCDIVNREVMANLFRDHSFQRVIHLASCAGVRNSLFDPFSYVNSNILGYLNILEGCRYNKVEHLLYASSSSVYGLNDNMPYEIDDDTSHPISFYAVTKKSNELMSHSYSYLYGIPTTGLRFFTVYGPWGRPDMALFKFTKAILSGEKINVYNYGNMKRDFTYIDDLVTSVISLQDIIPINRGTGLVTKDVDHLSNRCVPYQIYNIGNSEPVSLISYIHALEKALGRVADKNMLPMQAGDMCGTHADISLLVKVLGSVSHTSIEIGVSHFISWYNHYYNNIQ</sequence>
<evidence type="ECO:0000313" key="3">
    <source>
        <dbReference type="EMBL" id="VFP78555.1"/>
    </source>
</evidence>
<evidence type="ECO:0000313" key="4">
    <source>
        <dbReference type="Proteomes" id="UP000294364"/>
    </source>
</evidence>
<accession>A0A451CZ42</accession>
<organism evidence="3 4">
    <name type="scientific">Candidatus Erwinia haradaeae</name>
    <dbReference type="NCBI Taxonomy" id="1922217"/>
    <lineage>
        <taxon>Bacteria</taxon>
        <taxon>Pseudomonadati</taxon>
        <taxon>Pseudomonadota</taxon>
        <taxon>Gammaproteobacteria</taxon>
        <taxon>Enterobacterales</taxon>
        <taxon>Erwiniaceae</taxon>
        <taxon>Erwinia</taxon>
    </lineage>
</organism>
<gene>
    <name evidence="3" type="ORF">ERCICURT3053_181</name>
</gene>
<dbReference type="OrthoDB" id="9803010at2"/>
<dbReference type="PANTHER" id="PTHR43574">
    <property type="entry name" value="EPIMERASE-RELATED"/>
    <property type="match status" value="1"/>
</dbReference>
<dbReference type="Pfam" id="PF01370">
    <property type="entry name" value="Epimerase"/>
    <property type="match status" value="1"/>
</dbReference>
<dbReference type="EMBL" id="LR217698">
    <property type="protein sequence ID" value="VFP78555.1"/>
    <property type="molecule type" value="Genomic_DNA"/>
</dbReference>
<protein>
    <submittedName>
        <fullName evidence="3">NAD dependent epimerase/dehydratase family protein</fullName>
    </submittedName>
</protein>
<dbReference type="RefSeq" id="WP_157991884.1">
    <property type="nucleotide sequence ID" value="NZ_LR217698.1"/>
</dbReference>
<feature type="domain" description="NAD-dependent epimerase/dehydratase" evidence="2">
    <location>
        <begin position="4"/>
        <end position="229"/>
    </location>
</feature>
<proteinExistence type="predicted"/>
<evidence type="ECO:0000259" key="2">
    <source>
        <dbReference type="Pfam" id="PF01370"/>
    </source>
</evidence>
<dbReference type="Gene3D" id="3.90.25.10">
    <property type="entry name" value="UDP-galactose 4-epimerase, domain 1"/>
    <property type="match status" value="1"/>
</dbReference>
<dbReference type="Gene3D" id="3.40.50.720">
    <property type="entry name" value="NAD(P)-binding Rossmann-like Domain"/>
    <property type="match status" value="1"/>
</dbReference>
<dbReference type="InterPro" id="IPR001509">
    <property type="entry name" value="Epimerase_deHydtase"/>
</dbReference>
<dbReference type="InterPro" id="IPR036291">
    <property type="entry name" value="NAD(P)-bd_dom_sf"/>
</dbReference>
<dbReference type="Proteomes" id="UP000294364">
    <property type="component" value="Chromosome"/>
</dbReference>
<dbReference type="AlphaFoldDB" id="A0A451CZ42"/>